<evidence type="ECO:0000313" key="1">
    <source>
        <dbReference type="EMBL" id="NEB83976.1"/>
    </source>
</evidence>
<reference evidence="1" key="1">
    <citation type="submission" date="2020-01" db="EMBL/GenBank/DDBJ databases">
        <title>Insect and environment-associated Actinomycetes.</title>
        <authorList>
            <person name="Currrie C."/>
            <person name="Chevrette M."/>
            <person name="Carlson C."/>
            <person name="Stubbendieck R."/>
            <person name="Wendt-Pienkowski E."/>
        </authorList>
    </citation>
    <scope>NUCLEOTIDE SEQUENCE</scope>
    <source>
        <strain evidence="1">SID505</strain>
    </source>
</reference>
<gene>
    <name evidence="1" type="ORF">G3I43_07260</name>
</gene>
<dbReference type="RefSeq" id="WP_164256948.1">
    <property type="nucleotide sequence ID" value="NZ_JAAGMK010000180.1"/>
</dbReference>
<comment type="caution">
    <text evidence="1">The sequence shown here is derived from an EMBL/GenBank/DDBJ whole genome shotgun (WGS) entry which is preliminary data.</text>
</comment>
<dbReference type="EMBL" id="JAAGMK010000180">
    <property type="protein sequence ID" value="NEB83976.1"/>
    <property type="molecule type" value="Genomic_DNA"/>
</dbReference>
<accession>A0A6G3SLU2</accession>
<sequence>MAEINPPAWMQAGAYPARTDRLILSSLLSYPGFAVDEPTPMRIRQGVKPSYQQQQLKVRAAPTPNMTVIVSAGFCFVDNHDSGGLGTYVLVNDSDETLTVQPAGGAGQYRRDCVVASVYDAETAGSVSEWRLEVIQGTYAASAGAAVRPSLPSNCSLLADLTIAPSQTSVASGQIFDVRNFSVASGGILPVGSTNALTRPHPGQMMYLTNTDTFVYGKQDGTTGTLVQQGWTAYTPTWTAAVSNPAIGNGLLRGAWMRSGKTISLRIHMVAGSSTTYGSGAWRFALPAPPFTLDSSSMYHVGSAMLIDQSTGADYPGTCFCNATDQFLGVSTAIGGSSAQPGAVAATVPFTWANGDSLHLQITYEVQ</sequence>
<dbReference type="AlphaFoldDB" id="A0A6G3SLU2"/>
<organism evidence="1">
    <name type="scientific">Streptomyces anulatus</name>
    <name type="common">Streptomyces chrysomallus</name>
    <dbReference type="NCBI Taxonomy" id="1892"/>
    <lineage>
        <taxon>Bacteria</taxon>
        <taxon>Bacillati</taxon>
        <taxon>Actinomycetota</taxon>
        <taxon>Actinomycetes</taxon>
        <taxon>Kitasatosporales</taxon>
        <taxon>Streptomycetaceae</taxon>
        <taxon>Streptomyces</taxon>
    </lineage>
</organism>
<proteinExistence type="predicted"/>
<protein>
    <submittedName>
        <fullName evidence="1">Uncharacterized protein</fullName>
    </submittedName>
</protein>
<name>A0A6G3SLU2_STRAQ</name>